<evidence type="ECO:0000313" key="1">
    <source>
        <dbReference type="EMBL" id="KPJ21644.1"/>
    </source>
</evidence>
<dbReference type="AlphaFoldDB" id="A0A0N0PFU2"/>
<dbReference type="Proteomes" id="UP000053240">
    <property type="component" value="Unassembled WGS sequence"/>
</dbReference>
<keyword evidence="2" id="KW-1185">Reference proteome</keyword>
<dbReference type="InParanoid" id="A0A0N0PFU2"/>
<reference evidence="1 2" key="1">
    <citation type="journal article" date="2015" name="Nat. Commun.">
        <title>Outbred genome sequencing and CRISPR/Cas9 gene editing in butterflies.</title>
        <authorList>
            <person name="Li X."/>
            <person name="Fan D."/>
            <person name="Zhang W."/>
            <person name="Liu G."/>
            <person name="Zhang L."/>
            <person name="Zhao L."/>
            <person name="Fang X."/>
            <person name="Chen L."/>
            <person name="Dong Y."/>
            <person name="Chen Y."/>
            <person name="Ding Y."/>
            <person name="Zhao R."/>
            <person name="Feng M."/>
            <person name="Zhu Y."/>
            <person name="Feng Y."/>
            <person name="Jiang X."/>
            <person name="Zhu D."/>
            <person name="Xiang H."/>
            <person name="Feng X."/>
            <person name="Li S."/>
            <person name="Wang J."/>
            <person name="Zhang G."/>
            <person name="Kronforst M.R."/>
            <person name="Wang W."/>
        </authorList>
    </citation>
    <scope>NUCLEOTIDE SEQUENCE [LARGE SCALE GENOMIC DNA]</scope>
    <source>
        <strain evidence="1">Ya'a_city_454_Pm</strain>
        <tissue evidence="1">Whole body</tissue>
    </source>
</reference>
<protein>
    <submittedName>
        <fullName evidence="1">Uncharacterized protein</fullName>
    </submittedName>
</protein>
<comment type="caution">
    <text evidence="1">The sequence shown here is derived from an EMBL/GenBank/DDBJ whole genome shotgun (WGS) entry which is preliminary data.</text>
</comment>
<proteinExistence type="predicted"/>
<evidence type="ECO:0000313" key="2">
    <source>
        <dbReference type="Proteomes" id="UP000053240"/>
    </source>
</evidence>
<dbReference type="EMBL" id="LADJ01063785">
    <property type="protein sequence ID" value="KPJ21644.1"/>
    <property type="molecule type" value="Genomic_DNA"/>
</dbReference>
<sequence>MLDQSYTLVRKCIYAPLRRAVQWRRECGTHRPQKARSHIPVLWRLGGKLPYNSPSIHWTDPTQEFGDTDLDVEFVMMVRKVVPYFILSSMHGRLNGLQRSMSSNVNALVHDFYYEVTI</sequence>
<name>A0A0N0PFU2_PAPMA</name>
<organism evidence="1 2">
    <name type="scientific">Papilio machaon</name>
    <name type="common">Old World swallowtail butterfly</name>
    <dbReference type="NCBI Taxonomy" id="76193"/>
    <lineage>
        <taxon>Eukaryota</taxon>
        <taxon>Metazoa</taxon>
        <taxon>Ecdysozoa</taxon>
        <taxon>Arthropoda</taxon>
        <taxon>Hexapoda</taxon>
        <taxon>Insecta</taxon>
        <taxon>Pterygota</taxon>
        <taxon>Neoptera</taxon>
        <taxon>Endopterygota</taxon>
        <taxon>Lepidoptera</taxon>
        <taxon>Glossata</taxon>
        <taxon>Ditrysia</taxon>
        <taxon>Papilionoidea</taxon>
        <taxon>Papilionidae</taxon>
        <taxon>Papilioninae</taxon>
        <taxon>Papilio</taxon>
    </lineage>
</organism>
<gene>
    <name evidence="1" type="ORF">RR48_00360</name>
</gene>
<accession>A0A0N0PFU2</accession>